<reference evidence="1 2" key="1">
    <citation type="journal article" date="2016" name="Genome Announc.">
        <title>Complete genome sequence of the hyperthermophilic and piezophilic archaeon Thermococcus barophilus Ch5, capable of growth at the expense of hydrogenogenesis from carbon monoxide and formate.</title>
        <authorList>
            <person name="Oger P."/>
            <person name="Sokolova T.G."/>
            <person name="Kozhevnikova D.A."/>
            <person name="Taranov E.A."/>
            <person name="Vannier P."/>
            <person name="Lee H.S."/>
            <person name="Kwon K.K."/>
            <person name="Kang S.G."/>
            <person name="Lee J.H."/>
            <person name="Bonch-Osmolovskaya E.A."/>
            <person name="Lebedinsky A.V."/>
        </authorList>
    </citation>
    <scope>NUCLEOTIDE SEQUENCE [LARGE SCALE GENOMIC DNA]</scope>
    <source>
        <strain evidence="2">Ch5</strain>
    </source>
</reference>
<evidence type="ECO:0000313" key="2">
    <source>
        <dbReference type="Proteomes" id="UP000066042"/>
    </source>
</evidence>
<dbReference type="Proteomes" id="UP000066042">
    <property type="component" value="Chromosome"/>
</dbReference>
<dbReference type="EMBL" id="CP013050">
    <property type="protein sequence ID" value="ALM76416.1"/>
    <property type="molecule type" value="Genomic_DNA"/>
</dbReference>
<dbReference type="AlphaFoldDB" id="A0A0S1XFD7"/>
<evidence type="ECO:0000313" key="1">
    <source>
        <dbReference type="EMBL" id="ALM76416.1"/>
    </source>
</evidence>
<gene>
    <name evidence="1" type="ORF">TBCH5v1_2525</name>
</gene>
<organism evidence="1 2">
    <name type="scientific">Thermococcus barophilus</name>
    <dbReference type="NCBI Taxonomy" id="55802"/>
    <lineage>
        <taxon>Archaea</taxon>
        <taxon>Methanobacteriati</taxon>
        <taxon>Methanobacteriota</taxon>
        <taxon>Thermococci</taxon>
        <taxon>Thermococcales</taxon>
        <taxon>Thermococcaceae</taxon>
        <taxon>Thermococcus</taxon>
    </lineage>
</organism>
<protein>
    <submittedName>
        <fullName evidence="1">Uncharacterized protein</fullName>
    </submittedName>
</protein>
<accession>A0A0S1XFD7</accession>
<dbReference type="PATRIC" id="fig|55802.8.peg.2511"/>
<proteinExistence type="predicted"/>
<name>A0A0S1XFD7_THEBA</name>
<sequence>MDELEIKNYLTMLRARMSFAEELYGIRINYLPLVVEDDIIILDKNDGGIKRLSDKKSLSESELKRVLPKIRENIEKGLVDLYLTMNLSSINHR</sequence>